<evidence type="ECO:0000256" key="4">
    <source>
        <dbReference type="PIRSR" id="PIRSR036492-1"/>
    </source>
</evidence>
<evidence type="ECO:0000256" key="2">
    <source>
        <dbReference type="ARBA" id="ARBA00023002"/>
    </source>
</evidence>
<evidence type="ECO:0000256" key="5">
    <source>
        <dbReference type="PROSITE-ProRule" id="PRU10007"/>
    </source>
</evidence>
<feature type="domain" description="Aldehyde dehydrogenase" evidence="7">
    <location>
        <begin position="13"/>
        <end position="471"/>
    </location>
</feature>
<dbReference type="PROSITE" id="PS00687">
    <property type="entry name" value="ALDEHYDE_DEHYDR_GLU"/>
    <property type="match status" value="1"/>
</dbReference>
<dbReference type="InterPro" id="IPR016161">
    <property type="entry name" value="Ald_DH/histidinol_DH"/>
</dbReference>
<accession>A0A1Y0I8D4</accession>
<organism evidence="8 9">
    <name type="scientific">Oleiphilus messinensis</name>
    <dbReference type="NCBI Taxonomy" id="141451"/>
    <lineage>
        <taxon>Bacteria</taxon>
        <taxon>Pseudomonadati</taxon>
        <taxon>Pseudomonadota</taxon>
        <taxon>Gammaproteobacteria</taxon>
        <taxon>Oceanospirillales</taxon>
        <taxon>Oleiphilaceae</taxon>
        <taxon>Oleiphilus</taxon>
    </lineage>
</organism>
<keyword evidence="2 3" id="KW-0560">Oxidoreductase</keyword>
<dbReference type="Gene3D" id="3.40.605.10">
    <property type="entry name" value="Aldehyde Dehydrogenase, Chain A, domain 1"/>
    <property type="match status" value="1"/>
</dbReference>
<dbReference type="AlphaFoldDB" id="A0A1Y0I8D4"/>
<dbReference type="GO" id="GO:0006081">
    <property type="term" value="P:aldehyde metabolic process"/>
    <property type="evidence" value="ECO:0007669"/>
    <property type="project" value="InterPro"/>
</dbReference>
<dbReference type="SUPFAM" id="SSF53720">
    <property type="entry name" value="ALDH-like"/>
    <property type="match status" value="1"/>
</dbReference>
<dbReference type="Pfam" id="PF00171">
    <property type="entry name" value="Aldedh"/>
    <property type="match status" value="1"/>
</dbReference>
<dbReference type="InterPro" id="IPR016162">
    <property type="entry name" value="Ald_DH_N"/>
</dbReference>
<dbReference type="FunFam" id="3.40.309.10:FF:000009">
    <property type="entry name" value="Aldehyde dehydrogenase A"/>
    <property type="match status" value="1"/>
</dbReference>
<evidence type="ECO:0000256" key="1">
    <source>
        <dbReference type="ARBA" id="ARBA00009986"/>
    </source>
</evidence>
<dbReference type="Proteomes" id="UP000196027">
    <property type="component" value="Chromosome"/>
</dbReference>
<dbReference type="PIRSF" id="PIRSF036492">
    <property type="entry name" value="ALDH"/>
    <property type="match status" value="1"/>
</dbReference>
<gene>
    <name evidence="8" type="ORF">OLMES_2712</name>
</gene>
<keyword evidence="9" id="KW-1185">Reference proteome</keyword>
<dbReference type="Gene3D" id="3.40.309.10">
    <property type="entry name" value="Aldehyde Dehydrogenase, Chain A, domain 2"/>
    <property type="match status" value="1"/>
</dbReference>
<dbReference type="InterPro" id="IPR015590">
    <property type="entry name" value="Aldehyde_DH_dom"/>
</dbReference>
<name>A0A1Y0I8D4_9GAMM</name>
<proteinExistence type="inferred from homology"/>
<protein>
    <recommendedName>
        <fullName evidence="3">Aldehyde dehydrogenase</fullName>
    </recommendedName>
</protein>
<dbReference type="CDD" id="cd07099">
    <property type="entry name" value="ALDH_DDALDH"/>
    <property type="match status" value="1"/>
</dbReference>
<evidence type="ECO:0000256" key="6">
    <source>
        <dbReference type="RuleBase" id="RU003345"/>
    </source>
</evidence>
<feature type="active site" evidence="4 5">
    <location>
        <position position="244"/>
    </location>
</feature>
<feature type="active site" evidence="4">
    <location>
        <position position="278"/>
    </location>
</feature>
<reference evidence="8 9" key="1">
    <citation type="submission" date="2017-05" db="EMBL/GenBank/DDBJ databases">
        <title>Genomic insights into alkan degradation activity of Oleiphilus messinensis.</title>
        <authorList>
            <person name="Kozyavkin S.A."/>
            <person name="Slesarev A.I."/>
            <person name="Golyshin P.N."/>
            <person name="Korzhenkov A."/>
            <person name="Golyshina O.N."/>
            <person name="Toshchakov S.V."/>
        </authorList>
    </citation>
    <scope>NUCLEOTIDE SEQUENCE [LARGE SCALE GENOMIC DNA]</scope>
    <source>
        <strain evidence="8 9">ME102</strain>
    </source>
</reference>
<dbReference type="InterPro" id="IPR016160">
    <property type="entry name" value="Ald_DH_CS_CYS"/>
</dbReference>
<dbReference type="PROSITE" id="PS00070">
    <property type="entry name" value="ALDEHYDE_DEHYDR_CYS"/>
    <property type="match status" value="1"/>
</dbReference>
<comment type="similarity">
    <text evidence="1 3 6">Belongs to the aldehyde dehydrogenase family.</text>
</comment>
<dbReference type="OrthoDB" id="9812625at2"/>
<dbReference type="InterPro" id="IPR012394">
    <property type="entry name" value="Aldehyde_DH_NAD(P)"/>
</dbReference>
<sequence length="529" mass="57795">MSTFINTFETIETEAVNPATGERIGAVPNTPVDQFPNIFAQARVAQSVWADKSFAERRLHIQKMRNYIRDHAEELARIISLSGGKTQMDALTTEVLPSMLACDWYGKHAARVLKPERRESSSIMWVGKRSEIRHEPLGVVGIISPWNYPLSIPFGEIIMGLMAGNAVILKVAAVTPLVGQAIEEIVAAGELPEGLFQHIVGSGATISSAMFDNGIDKLFFTGSVPAGKQLMAQAAATLTPVSLELGGKDAMIVLQDADLDRAAAGAAWAGYQNAGQSCGGVERIYVHESIYPEFIEKLATLTRELRHGAETFSFSVDIGSMTTAKQRQAVEKQLAEAVANGANIVAQSKRVGDHDGEFHPATLVVGVNHEMTLMQEETFGPILPVMPFMSDDEAVTLANSSSMALTASIWTKDTERGKRLANRVNAGVVAINDHLYTHGMSDLPWGGPGESGIGRTHGPEGLREMTSPKVVNWDWLRAKRNLWWYPQDEESYTAIRHALHLVAPRSLGDFIQAAIKVLPVLIRKMYFRK</sequence>
<dbReference type="GO" id="GO:0016620">
    <property type="term" value="F:oxidoreductase activity, acting on the aldehyde or oxo group of donors, NAD or NADP as acceptor"/>
    <property type="evidence" value="ECO:0007669"/>
    <property type="project" value="InterPro"/>
</dbReference>
<dbReference type="InterPro" id="IPR029510">
    <property type="entry name" value="Ald_DH_CS_GLU"/>
</dbReference>
<dbReference type="PANTHER" id="PTHR11699">
    <property type="entry name" value="ALDEHYDE DEHYDROGENASE-RELATED"/>
    <property type="match status" value="1"/>
</dbReference>
<dbReference type="InterPro" id="IPR016163">
    <property type="entry name" value="Ald_DH_C"/>
</dbReference>
<dbReference type="KEGG" id="ome:OLMES_2712"/>
<evidence type="ECO:0000313" key="9">
    <source>
        <dbReference type="Proteomes" id="UP000196027"/>
    </source>
</evidence>
<evidence type="ECO:0000256" key="3">
    <source>
        <dbReference type="PIRNR" id="PIRNR036492"/>
    </source>
</evidence>
<dbReference type="EMBL" id="CP021425">
    <property type="protein sequence ID" value="ARU56762.1"/>
    <property type="molecule type" value="Genomic_DNA"/>
</dbReference>
<dbReference type="RefSeq" id="WP_087461724.1">
    <property type="nucleotide sequence ID" value="NZ_CP021425.1"/>
</dbReference>
<evidence type="ECO:0000259" key="7">
    <source>
        <dbReference type="Pfam" id="PF00171"/>
    </source>
</evidence>
<evidence type="ECO:0000313" key="8">
    <source>
        <dbReference type="EMBL" id="ARU56762.1"/>
    </source>
</evidence>